<evidence type="ECO:0000313" key="7">
    <source>
        <dbReference type="EMBL" id="KIY65193.1"/>
    </source>
</evidence>
<dbReference type="InterPro" id="IPR034686">
    <property type="entry name" value="Terpene_cyclase-like_2"/>
</dbReference>
<dbReference type="PANTHER" id="PTHR35201:SF4">
    <property type="entry name" value="BETA-PINACENE SYNTHASE-RELATED"/>
    <property type="match status" value="1"/>
</dbReference>
<dbReference type="InterPro" id="IPR008949">
    <property type="entry name" value="Isoprenoid_synthase_dom_sf"/>
</dbReference>
<evidence type="ECO:0000256" key="6">
    <source>
        <dbReference type="RuleBase" id="RU366034"/>
    </source>
</evidence>
<reference evidence="7 8" key="1">
    <citation type="journal article" date="2015" name="Fungal Genet. Biol.">
        <title>Evolution of novel wood decay mechanisms in Agaricales revealed by the genome sequences of Fistulina hepatica and Cylindrobasidium torrendii.</title>
        <authorList>
            <person name="Floudas D."/>
            <person name="Held B.W."/>
            <person name="Riley R."/>
            <person name="Nagy L.G."/>
            <person name="Koehler G."/>
            <person name="Ransdell A.S."/>
            <person name="Younus H."/>
            <person name="Chow J."/>
            <person name="Chiniquy J."/>
            <person name="Lipzen A."/>
            <person name="Tritt A."/>
            <person name="Sun H."/>
            <person name="Haridas S."/>
            <person name="LaButti K."/>
            <person name="Ohm R.A."/>
            <person name="Kues U."/>
            <person name="Blanchette R.A."/>
            <person name="Grigoriev I.V."/>
            <person name="Minto R.E."/>
            <person name="Hibbett D.S."/>
        </authorList>
    </citation>
    <scope>NUCLEOTIDE SEQUENCE [LARGE SCALE GENOMIC DNA]</scope>
    <source>
        <strain evidence="7 8">FP15055 ss-10</strain>
    </source>
</reference>
<name>A0A0D7B3Q7_9AGAR</name>
<evidence type="ECO:0000256" key="2">
    <source>
        <dbReference type="ARBA" id="ARBA00006333"/>
    </source>
</evidence>
<keyword evidence="4 6" id="KW-0460">Magnesium</keyword>
<organism evidence="7 8">
    <name type="scientific">Cylindrobasidium torrendii FP15055 ss-10</name>
    <dbReference type="NCBI Taxonomy" id="1314674"/>
    <lineage>
        <taxon>Eukaryota</taxon>
        <taxon>Fungi</taxon>
        <taxon>Dikarya</taxon>
        <taxon>Basidiomycota</taxon>
        <taxon>Agaricomycotina</taxon>
        <taxon>Agaricomycetes</taxon>
        <taxon>Agaricomycetidae</taxon>
        <taxon>Agaricales</taxon>
        <taxon>Marasmiineae</taxon>
        <taxon>Physalacriaceae</taxon>
        <taxon>Cylindrobasidium</taxon>
    </lineage>
</organism>
<gene>
    <name evidence="7" type="ORF">CYLTODRAFT_400743</name>
</gene>
<comment type="cofactor">
    <cofactor evidence="1 6">
        <name>Mg(2+)</name>
        <dbReference type="ChEBI" id="CHEBI:18420"/>
    </cofactor>
</comment>
<dbReference type="GO" id="GO:0010333">
    <property type="term" value="F:terpene synthase activity"/>
    <property type="evidence" value="ECO:0007669"/>
    <property type="project" value="InterPro"/>
</dbReference>
<accession>A0A0D7B3Q7</accession>
<evidence type="ECO:0000256" key="5">
    <source>
        <dbReference type="ARBA" id="ARBA00023239"/>
    </source>
</evidence>
<proteinExistence type="inferred from homology"/>
<dbReference type="OrthoDB" id="6486656at2759"/>
<dbReference type="SFLD" id="SFLDG01020">
    <property type="entry name" value="Terpene_Cyclase_Like_2"/>
    <property type="match status" value="1"/>
</dbReference>
<evidence type="ECO:0000313" key="8">
    <source>
        <dbReference type="Proteomes" id="UP000054007"/>
    </source>
</evidence>
<sequence>MTTGLSSPVVHFPDVLVHWPWSRRINPHFAEVKAESDAWIESFRCFDARGIRAFNRCNFGLLSSIAYPLMSKDHLRTACDMMNLFFVFDEYTDEAGVDTVRELADIVMDALRNPRLPRPVGENVLGEIAKQFWQRAIKTASRTSRRRFVETFDAYVDSVIDQAQDRSHDCIRDVETYMDLRRLTIGGKPSFAMLELAMDLPDSIIEHPIMEHLTEIVLDLIILANDMYSYNKEQAAGDDDHNIITVIMHHHNETLSGAMAWVEDELRRLVDEFLHLISREPFWPDACLDEKVLEYIGGLGNWVRANDCWSFESGRYFGKDGLKVQRERQIELSPRLTKVC</sequence>
<comment type="similarity">
    <text evidence="2 6">Belongs to the terpene synthase family.</text>
</comment>
<dbReference type="EC" id="4.2.3.-" evidence="6"/>
<protein>
    <recommendedName>
        <fullName evidence="6">Terpene synthase</fullName>
        <ecNumber evidence="6">4.2.3.-</ecNumber>
    </recommendedName>
</protein>
<keyword evidence="5 6" id="KW-0456">Lyase</keyword>
<dbReference type="Proteomes" id="UP000054007">
    <property type="component" value="Unassembled WGS sequence"/>
</dbReference>
<dbReference type="Pfam" id="PF19086">
    <property type="entry name" value="Terpene_syn_C_2"/>
    <property type="match status" value="1"/>
</dbReference>
<keyword evidence="8" id="KW-1185">Reference proteome</keyword>
<keyword evidence="3 6" id="KW-0479">Metal-binding</keyword>
<evidence type="ECO:0000256" key="1">
    <source>
        <dbReference type="ARBA" id="ARBA00001946"/>
    </source>
</evidence>
<evidence type="ECO:0000256" key="4">
    <source>
        <dbReference type="ARBA" id="ARBA00022842"/>
    </source>
</evidence>
<dbReference type="EMBL" id="KN880600">
    <property type="protein sequence ID" value="KIY65193.1"/>
    <property type="molecule type" value="Genomic_DNA"/>
</dbReference>
<dbReference type="Gene3D" id="1.10.600.10">
    <property type="entry name" value="Farnesyl Diphosphate Synthase"/>
    <property type="match status" value="1"/>
</dbReference>
<dbReference type="GO" id="GO:0046872">
    <property type="term" value="F:metal ion binding"/>
    <property type="evidence" value="ECO:0007669"/>
    <property type="project" value="UniProtKB-KW"/>
</dbReference>
<dbReference type="SUPFAM" id="SSF48576">
    <property type="entry name" value="Terpenoid synthases"/>
    <property type="match status" value="1"/>
</dbReference>
<evidence type="ECO:0000256" key="3">
    <source>
        <dbReference type="ARBA" id="ARBA00022723"/>
    </source>
</evidence>
<dbReference type="SFLD" id="SFLDS00005">
    <property type="entry name" value="Isoprenoid_Synthase_Type_I"/>
    <property type="match status" value="1"/>
</dbReference>
<dbReference type="GO" id="GO:0008299">
    <property type="term" value="P:isoprenoid biosynthetic process"/>
    <property type="evidence" value="ECO:0007669"/>
    <property type="project" value="UniProtKB-ARBA"/>
</dbReference>
<dbReference type="AlphaFoldDB" id="A0A0D7B3Q7"/>
<dbReference type="PANTHER" id="PTHR35201">
    <property type="entry name" value="TERPENE SYNTHASE"/>
    <property type="match status" value="1"/>
</dbReference>